<name>A0A3Q7IMB9_SOLLC</name>
<evidence type="ECO:0000256" key="4">
    <source>
        <dbReference type="SAM" id="MobiDB-lite"/>
    </source>
</evidence>
<protein>
    <recommendedName>
        <fullName evidence="7">Interactor of constitutive active ROPs 2, chloroplastic</fullName>
    </recommendedName>
</protein>
<dbReference type="PANTHER" id="PTHR34224:SF11">
    <property type="entry name" value="INTERACTOR OF CONSTITUTIVE ACTIVE ROPS 2, CHLOROPLASTIC-LIKE ISOFORM X1"/>
    <property type="match status" value="1"/>
</dbReference>
<feature type="coiled-coil region" evidence="3">
    <location>
        <begin position="175"/>
        <end position="244"/>
    </location>
</feature>
<evidence type="ECO:0000256" key="3">
    <source>
        <dbReference type="SAM" id="Coils"/>
    </source>
</evidence>
<dbReference type="PANTHER" id="PTHR34224">
    <property type="entry name" value="INTERACTOR OF CONSTITUTIVE ACTIVE ROPS 2, CHLOROPLASTIC-RELATED"/>
    <property type="match status" value="1"/>
</dbReference>
<dbReference type="SMR" id="A0A3Q7IMB9"/>
<keyword evidence="2 3" id="KW-0175">Coiled coil</keyword>
<proteinExistence type="inferred from homology"/>
<evidence type="ECO:0000256" key="2">
    <source>
        <dbReference type="ARBA" id="ARBA00023054"/>
    </source>
</evidence>
<dbReference type="PaxDb" id="4081-Solyc10g084290.1.1"/>
<reference evidence="5" key="2">
    <citation type="submission" date="2019-01" db="UniProtKB">
        <authorList>
            <consortium name="EnsemblPlants"/>
        </authorList>
    </citation>
    <scope>IDENTIFICATION</scope>
    <source>
        <strain evidence="5">cv. Heinz 1706</strain>
    </source>
</reference>
<dbReference type="OMA" id="MKSITDM"/>
<dbReference type="RefSeq" id="XP_004249502.1">
    <property type="nucleotide sequence ID" value="XM_004249454.5"/>
</dbReference>
<dbReference type="STRING" id="4081.A0A3Q7IMB9"/>
<keyword evidence="6" id="KW-1185">Reference proteome</keyword>
<dbReference type="AlphaFoldDB" id="A0A3Q7IMB9"/>
<dbReference type="RefSeq" id="XP_069146644.1">
    <property type="nucleotide sequence ID" value="XM_069290543.1"/>
</dbReference>
<dbReference type="GeneID" id="101251636"/>
<evidence type="ECO:0000256" key="1">
    <source>
        <dbReference type="ARBA" id="ARBA00009778"/>
    </source>
</evidence>
<dbReference type="EnsemblPlants" id="Solyc10g084290.2.1">
    <property type="protein sequence ID" value="Solyc10g084290.2.1"/>
    <property type="gene ID" value="Solyc10g084290.2"/>
</dbReference>
<dbReference type="OrthoDB" id="1932291at2759"/>
<feature type="coiled-coil region" evidence="3">
    <location>
        <begin position="273"/>
        <end position="300"/>
    </location>
</feature>
<sequence length="622" mass="69710">MSMQTPKARTVSVEVPQRTSSSTTKTARKLRTSGPEVDSVSSPNPASRTPKDRSPKVIGRRSPRSPAIEQKRPGRMSALEDQLAQLREEVKAAKEQLSLSESLKKTSQQEADEVKRQLAVMSEKLEESEKQLLKCSDSEEANLLELHKISQDRDRQWKSELEAVQKQHELDSAALASALNEIQNLKLQLDRVADSEATQARHAESAHSETQSLRIQLKETLTLLQQLQNQLNKSKESEATVLEEVSKAQLELEVAKMTGNTLRSEGLKAMEACKSLALELEQSKRQVAALEERVNKLQSDQSSKNMNLVDPTGSSVAAQVIGIDVEADELKTEFSNLKDEVNQLRAAVEDSERKYQEECIQNTLQIRSAYEIVEQTKYESIQRETEWTSRLSAAKAAMEELKEKLMNTEAELEMISDENKGLNVQLEVLSVDRESELQDELKKSESLLADLRASLSEKETELQSTTEENEMLKSEIKKREMESTKVNDEVLALAEAARIAEREALMKLGYLSEEADKSSRKAAQVLKELDAVQTSNSDMEAELRRLKVQSDQWRKAAEAAAAMLSANNNGRYVERTGSLDYHTIGGKLRSPLSEDMDIDYSPKKKNGTMLKKIGSLLKKGHK</sequence>
<accession>A0A3Q7IMB9</accession>
<dbReference type="FunCoup" id="A0A3Q7IMB9">
    <property type="interactions" value="1771"/>
</dbReference>
<dbReference type="InterPro" id="IPR029688">
    <property type="entry name" value="ICR"/>
</dbReference>
<dbReference type="KEGG" id="sly:101251636"/>
<evidence type="ECO:0000313" key="5">
    <source>
        <dbReference type="EnsemblPlants" id="Solyc10g084290.2.1"/>
    </source>
</evidence>
<feature type="coiled-coil region" evidence="3">
    <location>
        <begin position="327"/>
        <end position="482"/>
    </location>
</feature>
<reference evidence="5" key="1">
    <citation type="journal article" date="2012" name="Nature">
        <title>The tomato genome sequence provides insights into fleshy fruit evolution.</title>
        <authorList>
            <consortium name="Tomato Genome Consortium"/>
        </authorList>
    </citation>
    <scope>NUCLEOTIDE SEQUENCE [LARGE SCALE GENOMIC DNA]</scope>
    <source>
        <strain evidence="5">cv. Heinz 1706</strain>
    </source>
</reference>
<organism evidence="5">
    <name type="scientific">Solanum lycopersicum</name>
    <name type="common">Tomato</name>
    <name type="synonym">Lycopersicon esculentum</name>
    <dbReference type="NCBI Taxonomy" id="4081"/>
    <lineage>
        <taxon>Eukaryota</taxon>
        <taxon>Viridiplantae</taxon>
        <taxon>Streptophyta</taxon>
        <taxon>Embryophyta</taxon>
        <taxon>Tracheophyta</taxon>
        <taxon>Spermatophyta</taxon>
        <taxon>Magnoliopsida</taxon>
        <taxon>eudicotyledons</taxon>
        <taxon>Gunneridae</taxon>
        <taxon>Pentapetalae</taxon>
        <taxon>asterids</taxon>
        <taxon>lamiids</taxon>
        <taxon>Solanales</taxon>
        <taxon>Solanaceae</taxon>
        <taxon>Solanoideae</taxon>
        <taxon>Solaneae</taxon>
        <taxon>Solanum</taxon>
        <taxon>Solanum subgen. Lycopersicon</taxon>
    </lineage>
</organism>
<feature type="coiled-coil region" evidence="3">
    <location>
        <begin position="522"/>
        <end position="556"/>
    </location>
</feature>
<feature type="coiled-coil region" evidence="3">
    <location>
        <begin position="76"/>
        <end position="131"/>
    </location>
</feature>
<dbReference type="Proteomes" id="UP000004994">
    <property type="component" value="Chromosome 10"/>
</dbReference>
<dbReference type="Gramene" id="Solyc10g084290.2.1">
    <property type="protein sequence ID" value="Solyc10g084290.2.1"/>
    <property type="gene ID" value="Solyc10g084290.2"/>
</dbReference>
<evidence type="ECO:0008006" key="7">
    <source>
        <dbReference type="Google" id="ProtNLM"/>
    </source>
</evidence>
<gene>
    <name evidence="5" type="primary">LOC101251636</name>
</gene>
<evidence type="ECO:0000313" key="6">
    <source>
        <dbReference type="Proteomes" id="UP000004994"/>
    </source>
</evidence>
<comment type="similarity">
    <text evidence="1">Belongs to the ICR family.</text>
</comment>
<feature type="region of interest" description="Disordered" evidence="4">
    <location>
        <begin position="1"/>
        <end position="76"/>
    </location>
</feature>
<dbReference type="InParanoid" id="A0A3Q7IMB9"/>